<evidence type="ECO:0008006" key="4">
    <source>
        <dbReference type="Google" id="ProtNLM"/>
    </source>
</evidence>
<accession>A0ABY8LAH9</accession>
<gene>
    <name evidence="2" type="ORF">P8627_14960</name>
</gene>
<feature type="transmembrane region" description="Helical" evidence="1">
    <location>
        <begin position="9"/>
        <end position="30"/>
    </location>
</feature>
<proteinExistence type="predicted"/>
<sequence>MRGTLFTRLVLFLVACCGWGVLFFGGWIAWRGLFRFAADPVLMGTGGGLAVGGLLVVALSLAALIQLRTAATVQAILERLERMDAPRRPARALGPTLSARRDP</sequence>
<evidence type="ECO:0000313" key="2">
    <source>
        <dbReference type="EMBL" id="WGH78306.1"/>
    </source>
</evidence>
<protein>
    <recommendedName>
        <fullName evidence="4">DUF485 domain-containing protein</fullName>
    </recommendedName>
</protein>
<dbReference type="RefSeq" id="WP_279965057.1">
    <property type="nucleotide sequence ID" value="NZ_CP122537.1"/>
</dbReference>
<keyword evidence="1" id="KW-0812">Transmembrane</keyword>
<evidence type="ECO:0000313" key="3">
    <source>
        <dbReference type="Proteomes" id="UP001243420"/>
    </source>
</evidence>
<feature type="transmembrane region" description="Helical" evidence="1">
    <location>
        <begin position="42"/>
        <end position="65"/>
    </location>
</feature>
<name>A0ABY8LAH9_9RHOB</name>
<organism evidence="2 3">
    <name type="scientific">Jannaschia ovalis</name>
    <dbReference type="NCBI Taxonomy" id="3038773"/>
    <lineage>
        <taxon>Bacteria</taxon>
        <taxon>Pseudomonadati</taxon>
        <taxon>Pseudomonadota</taxon>
        <taxon>Alphaproteobacteria</taxon>
        <taxon>Rhodobacterales</taxon>
        <taxon>Roseobacteraceae</taxon>
        <taxon>Jannaschia</taxon>
    </lineage>
</organism>
<keyword evidence="1" id="KW-0472">Membrane</keyword>
<keyword evidence="3" id="KW-1185">Reference proteome</keyword>
<dbReference type="EMBL" id="CP122537">
    <property type="protein sequence ID" value="WGH78306.1"/>
    <property type="molecule type" value="Genomic_DNA"/>
</dbReference>
<keyword evidence="1" id="KW-1133">Transmembrane helix</keyword>
<dbReference type="Proteomes" id="UP001243420">
    <property type="component" value="Chromosome"/>
</dbReference>
<evidence type="ECO:0000256" key="1">
    <source>
        <dbReference type="SAM" id="Phobius"/>
    </source>
</evidence>
<reference evidence="2 3" key="1">
    <citation type="submission" date="2023-04" db="EMBL/GenBank/DDBJ databases">
        <title>Jannaschia ovalis sp. nov., a marine bacterium isolated from sea tidal flat.</title>
        <authorList>
            <person name="Kwon D.Y."/>
            <person name="Kim J.-J."/>
        </authorList>
    </citation>
    <scope>NUCLEOTIDE SEQUENCE [LARGE SCALE GENOMIC DNA]</scope>
    <source>
        <strain evidence="2 3">GRR-S6-38</strain>
    </source>
</reference>